<feature type="domain" description="Thiamine pyrophosphate enzyme TPP-binding" evidence="6">
    <location>
        <begin position="447"/>
        <end position="582"/>
    </location>
</feature>
<dbReference type="InterPro" id="IPR045229">
    <property type="entry name" value="TPP_enz"/>
</dbReference>
<sequence>MSGSEERQGASGGPSVTTAMSVAGGSAAAGTAVRDRPAAPATVAELVGRALAALGAGHCFGVVGSGNFVVTNALRAAGVPFTATRHEGGAATMADAFARMSGTVALVSVHQGCGLTNAATGIGEAAKSRTPVVVLAAEATAASVASNFSMDQPGLARAVTAESLRVHSAASALDDTVRAFRTARDERRTVVLQLPLDVQSQLATPASLRALERLVVPSPPAPPRAGDDAVAALAELLARAERPVIVAGRGAQSAGPQLRALAEASGALLATSAVANGLFAGDPFALGISGGFASPLAAELIGDADLLLGVGCALNMWTTRHGRLIGPEARVAQIDLSSAALGAQRPIDLGVVGDAAATATAVLAELVRRGGAPRAGRRTPELAARIAREGHWSQLPLDPPDLGSPASGDAGSAGDTGSAGDAGRIDPRVLTRELDRILPTERIVSVDSGNFMGYPSAYLRVPDEFGFCFTQAFQSIGLGLATAIGAALARPDRLPVLGTGDGGFLMAVAELETAVRLELPLLVVVYDDDAYGAEVHHFGGDPADAPDLGAVVFPRADIAAIARGFGAEGVTVREPGGLEAVADWLDRGPRRPLVVDARIASDGGAWWLAEAFRGH</sequence>
<keyword evidence="2 3" id="KW-0786">Thiamine pyrophosphate</keyword>
<evidence type="ECO:0000256" key="2">
    <source>
        <dbReference type="ARBA" id="ARBA00023052"/>
    </source>
</evidence>
<name>A0ABY4FM06_9MICO</name>
<proteinExistence type="inferred from homology"/>
<dbReference type="Gene3D" id="3.40.50.1220">
    <property type="entry name" value="TPP-binding domain"/>
    <property type="match status" value="1"/>
</dbReference>
<gene>
    <name evidence="8" type="ORF">MUN78_00050</name>
</gene>
<evidence type="ECO:0000256" key="3">
    <source>
        <dbReference type="RuleBase" id="RU362132"/>
    </source>
</evidence>
<protein>
    <submittedName>
        <fullName evidence="8">Thiamine pyrophosphate-binding protein</fullName>
    </submittedName>
</protein>
<evidence type="ECO:0000259" key="6">
    <source>
        <dbReference type="Pfam" id="PF02775"/>
    </source>
</evidence>
<evidence type="ECO:0000259" key="7">
    <source>
        <dbReference type="Pfam" id="PF02776"/>
    </source>
</evidence>
<comment type="similarity">
    <text evidence="1 3">Belongs to the TPP enzyme family.</text>
</comment>
<keyword evidence="9" id="KW-1185">Reference proteome</keyword>
<accession>A0ABY4FM06</accession>
<evidence type="ECO:0000256" key="1">
    <source>
        <dbReference type="ARBA" id="ARBA00007812"/>
    </source>
</evidence>
<dbReference type="InterPro" id="IPR029035">
    <property type="entry name" value="DHS-like_NAD/FAD-binding_dom"/>
</dbReference>
<dbReference type="SUPFAM" id="SSF52518">
    <property type="entry name" value="Thiamin diphosphate-binding fold (THDP-binding)"/>
    <property type="match status" value="2"/>
</dbReference>
<evidence type="ECO:0000256" key="4">
    <source>
        <dbReference type="SAM" id="MobiDB-lite"/>
    </source>
</evidence>
<dbReference type="InterPro" id="IPR011766">
    <property type="entry name" value="TPP_enzyme_TPP-bd"/>
</dbReference>
<evidence type="ECO:0000313" key="9">
    <source>
        <dbReference type="Proteomes" id="UP000831786"/>
    </source>
</evidence>
<dbReference type="EMBL" id="CP095045">
    <property type="protein sequence ID" value="UOQ57276.1"/>
    <property type="molecule type" value="Genomic_DNA"/>
</dbReference>
<dbReference type="Proteomes" id="UP000831786">
    <property type="component" value="Chromosome"/>
</dbReference>
<dbReference type="CDD" id="cd07035">
    <property type="entry name" value="TPP_PYR_POX_like"/>
    <property type="match status" value="1"/>
</dbReference>
<dbReference type="Pfam" id="PF02776">
    <property type="entry name" value="TPP_enzyme_N"/>
    <property type="match status" value="1"/>
</dbReference>
<feature type="compositionally biased region" description="Low complexity" evidence="4">
    <location>
        <begin position="401"/>
        <end position="422"/>
    </location>
</feature>
<dbReference type="PANTHER" id="PTHR18968">
    <property type="entry name" value="THIAMINE PYROPHOSPHATE ENZYMES"/>
    <property type="match status" value="1"/>
</dbReference>
<dbReference type="InterPro" id="IPR012000">
    <property type="entry name" value="Thiamin_PyroP_enz_cen_dom"/>
</dbReference>
<dbReference type="Pfam" id="PF02775">
    <property type="entry name" value="TPP_enzyme_C"/>
    <property type="match status" value="1"/>
</dbReference>
<dbReference type="InterPro" id="IPR029061">
    <property type="entry name" value="THDP-binding"/>
</dbReference>
<dbReference type="CDD" id="cd00568">
    <property type="entry name" value="TPP_enzymes"/>
    <property type="match status" value="1"/>
</dbReference>
<dbReference type="Gene3D" id="3.40.50.970">
    <property type="match status" value="2"/>
</dbReference>
<dbReference type="Pfam" id="PF00205">
    <property type="entry name" value="TPP_enzyme_M"/>
    <property type="match status" value="1"/>
</dbReference>
<feature type="region of interest" description="Disordered" evidence="4">
    <location>
        <begin position="393"/>
        <end position="425"/>
    </location>
</feature>
<dbReference type="SUPFAM" id="SSF52467">
    <property type="entry name" value="DHS-like NAD/FAD-binding domain"/>
    <property type="match status" value="1"/>
</dbReference>
<evidence type="ECO:0000259" key="5">
    <source>
        <dbReference type="Pfam" id="PF00205"/>
    </source>
</evidence>
<evidence type="ECO:0000313" key="8">
    <source>
        <dbReference type="EMBL" id="UOQ57276.1"/>
    </source>
</evidence>
<dbReference type="PANTHER" id="PTHR18968:SF167">
    <property type="entry name" value="ACETOLACTATE SYNTHASE LARGE SUBUNIT ILVB2-RELATED"/>
    <property type="match status" value="1"/>
</dbReference>
<organism evidence="8 9">
    <name type="scientific">Leucobacter allii</name>
    <dbReference type="NCBI Taxonomy" id="2932247"/>
    <lineage>
        <taxon>Bacteria</taxon>
        <taxon>Bacillati</taxon>
        <taxon>Actinomycetota</taxon>
        <taxon>Actinomycetes</taxon>
        <taxon>Micrococcales</taxon>
        <taxon>Microbacteriaceae</taxon>
        <taxon>Leucobacter</taxon>
    </lineage>
</organism>
<feature type="domain" description="Thiamine pyrophosphate enzyme central" evidence="5">
    <location>
        <begin position="230"/>
        <end position="361"/>
    </location>
</feature>
<dbReference type="InterPro" id="IPR012001">
    <property type="entry name" value="Thiamin_PyroP_enz_TPP-bd_dom"/>
</dbReference>
<reference evidence="8 9" key="1">
    <citation type="submission" date="2022-04" db="EMBL/GenBank/DDBJ databases">
        <title>Leucobacter sp. isolated from rhizosphere of garlic.</title>
        <authorList>
            <person name="Won M."/>
            <person name="Lee C.-M."/>
            <person name="Woen H.-Y."/>
            <person name="Kwon S.-W."/>
        </authorList>
    </citation>
    <scope>NUCLEOTIDE SEQUENCE [LARGE SCALE GENOMIC DNA]</scope>
    <source>
        <strain evidence="8 9">H21R-40</strain>
    </source>
</reference>
<feature type="domain" description="Thiamine pyrophosphate enzyme N-terminal TPP-binding" evidence="7">
    <location>
        <begin position="42"/>
        <end position="147"/>
    </location>
</feature>